<dbReference type="KEGG" id="bcoh:BC6307_05365"/>
<reference evidence="2 3" key="1">
    <citation type="submission" date="2016-12" db="EMBL/GenBank/DDBJ databases">
        <title>The whole genome sequencing and assembly of Bacillus cohnii DSM 6307T strain.</title>
        <authorList>
            <person name="Lee Y.-J."/>
            <person name="Yi H."/>
            <person name="Bahn Y.-S."/>
            <person name="Kim J.F."/>
            <person name="Lee D.-W."/>
        </authorList>
    </citation>
    <scope>NUCLEOTIDE SEQUENCE [LARGE SCALE GENOMIC DNA]</scope>
    <source>
        <strain evidence="2 3">DSM 6307</strain>
    </source>
</reference>
<feature type="transmembrane region" description="Helical" evidence="1">
    <location>
        <begin position="90"/>
        <end position="107"/>
    </location>
</feature>
<feature type="transmembrane region" description="Helical" evidence="1">
    <location>
        <begin position="127"/>
        <end position="149"/>
    </location>
</feature>
<feature type="transmembrane region" description="Helical" evidence="1">
    <location>
        <begin position="35"/>
        <end position="55"/>
    </location>
</feature>
<dbReference type="EMBL" id="CP018866">
    <property type="protein sequence ID" value="AST90752.1"/>
    <property type="molecule type" value="Genomic_DNA"/>
</dbReference>
<keyword evidence="1" id="KW-0472">Membrane</keyword>
<feature type="transmembrane region" description="Helical" evidence="1">
    <location>
        <begin position="61"/>
        <end position="83"/>
    </location>
</feature>
<name>A0A223KMP7_9BACI</name>
<sequence>MYWIWFFIFLNCLVALITYRILFRKRRLFSERYGMIIAMTCSGVISLIISMLVQFTMEVQIATFLTVICCVIVGAFFGALVTFQSILAGVLNGIVGSLMGNMLGAVVKDPTICSLPVSYLNTVEENMLIFGVFGTLLTCITMSLVYFSLKV</sequence>
<keyword evidence="1" id="KW-0812">Transmembrane</keyword>
<protein>
    <submittedName>
        <fullName evidence="2">Uncharacterized protein</fullName>
    </submittedName>
</protein>
<accession>A0A223KMP7</accession>
<feature type="transmembrane region" description="Helical" evidence="1">
    <location>
        <begin position="6"/>
        <end position="23"/>
    </location>
</feature>
<evidence type="ECO:0000313" key="3">
    <source>
        <dbReference type="Proteomes" id="UP000215224"/>
    </source>
</evidence>
<dbReference type="Proteomes" id="UP000215224">
    <property type="component" value="Chromosome"/>
</dbReference>
<proteinExistence type="predicted"/>
<dbReference type="RefSeq" id="WP_157076582.1">
    <property type="nucleotide sequence ID" value="NZ_CP018866.1"/>
</dbReference>
<dbReference type="AlphaFoldDB" id="A0A223KMP7"/>
<dbReference type="STRING" id="1314751.GCA_001591425_00658"/>
<keyword evidence="1" id="KW-1133">Transmembrane helix</keyword>
<evidence type="ECO:0000313" key="2">
    <source>
        <dbReference type="EMBL" id="AST90752.1"/>
    </source>
</evidence>
<evidence type="ECO:0000256" key="1">
    <source>
        <dbReference type="SAM" id="Phobius"/>
    </source>
</evidence>
<keyword evidence="3" id="KW-1185">Reference proteome</keyword>
<organism evidence="2 3">
    <name type="scientific">Sutcliffiella cohnii</name>
    <dbReference type="NCBI Taxonomy" id="33932"/>
    <lineage>
        <taxon>Bacteria</taxon>
        <taxon>Bacillati</taxon>
        <taxon>Bacillota</taxon>
        <taxon>Bacilli</taxon>
        <taxon>Bacillales</taxon>
        <taxon>Bacillaceae</taxon>
        <taxon>Sutcliffiella</taxon>
    </lineage>
</organism>
<gene>
    <name evidence="2" type="ORF">BC6307_05365</name>
</gene>